<comment type="similarity">
    <text evidence="1">Belongs to the Gfo/Idh/MocA family.</text>
</comment>
<dbReference type="Pfam" id="PF22725">
    <property type="entry name" value="GFO_IDH_MocA_C3"/>
    <property type="match status" value="1"/>
</dbReference>
<evidence type="ECO:0000256" key="1">
    <source>
        <dbReference type="ARBA" id="ARBA00010928"/>
    </source>
</evidence>
<dbReference type="InterPro" id="IPR036291">
    <property type="entry name" value="NAD(P)-bd_dom_sf"/>
</dbReference>
<accession>A0AA35MAH0</accession>
<dbReference type="PANTHER" id="PTHR22604">
    <property type="entry name" value="OXIDOREDUCTASES"/>
    <property type="match status" value="1"/>
</dbReference>
<dbReference type="SUPFAM" id="SSF55347">
    <property type="entry name" value="Glyceraldehyde-3-phosphate dehydrogenase-like, C-terminal domain"/>
    <property type="match status" value="1"/>
</dbReference>
<dbReference type="GO" id="GO:0000166">
    <property type="term" value="F:nucleotide binding"/>
    <property type="evidence" value="ECO:0007669"/>
    <property type="project" value="InterPro"/>
</dbReference>
<evidence type="ECO:0000313" key="9">
    <source>
        <dbReference type="Proteomes" id="UP001160390"/>
    </source>
</evidence>
<dbReference type="InterPro" id="IPR050984">
    <property type="entry name" value="Gfo/Idh/MocA_domain"/>
</dbReference>
<dbReference type="InterPro" id="IPR000683">
    <property type="entry name" value="Gfo/Idh/MocA-like_OxRdtase_N"/>
</dbReference>
<dbReference type="Gene3D" id="3.40.50.720">
    <property type="entry name" value="NAD(P)-binding Rossmann-like Domain"/>
    <property type="match status" value="1"/>
</dbReference>
<dbReference type="Gene3D" id="3.30.360.10">
    <property type="entry name" value="Dihydrodipicolinate Reductase, domain 2"/>
    <property type="match status" value="1"/>
</dbReference>
<feature type="domain" description="GFO/IDH/MocA-like oxidoreductase" evidence="7">
    <location>
        <begin position="154"/>
        <end position="294"/>
    </location>
</feature>
<keyword evidence="9" id="KW-1185">Reference proteome</keyword>
<proteinExistence type="inferred from homology"/>
<evidence type="ECO:0000259" key="7">
    <source>
        <dbReference type="Pfam" id="PF22725"/>
    </source>
</evidence>
<dbReference type="PANTHER" id="PTHR22604:SF115">
    <property type="entry name" value="DIHYDRODIOL DEHYDROGENASE, PUTATIVE (AFU_ORTHOLOGUE AFUA_1G07520)-RELATED"/>
    <property type="match status" value="1"/>
</dbReference>
<evidence type="ECO:0000259" key="6">
    <source>
        <dbReference type="Pfam" id="PF01408"/>
    </source>
</evidence>
<dbReference type="GO" id="GO:0047837">
    <property type="term" value="F:D-xylose 1-dehydrogenase (NADP+) activity"/>
    <property type="evidence" value="ECO:0007669"/>
    <property type="project" value="UniProtKB-EC"/>
</dbReference>
<evidence type="ECO:0000256" key="3">
    <source>
        <dbReference type="ARBA" id="ARBA00038984"/>
    </source>
</evidence>
<dbReference type="Pfam" id="PF01408">
    <property type="entry name" value="GFO_IDH_MocA"/>
    <property type="match status" value="1"/>
</dbReference>
<dbReference type="AlphaFoldDB" id="A0AA35MAH0"/>
<evidence type="ECO:0000256" key="5">
    <source>
        <dbReference type="ARBA" id="ARBA00049233"/>
    </source>
</evidence>
<sequence length="386" mass="42721">MGSETKRTVRWGLMATGGIAATFARDLLVDPKTRDVSDVNHIITGVASSSSLESAQRFVAKNMQDSQLGVSCATYGSYKELVTDPNVDIIYIATPHSLHFENCMLALNAKKAVLCEKPLTVNAKQAKRLYEVAAEKKVFFMEAVWTRFFPLSVRVRELIQSGEIGDVNRVFVNNSIGSNLESMDLTHRYLNMDLAGGALLDIGVYPLTWLFQTLYHTQCKGAKTPKPPTDISTLVEKHEITGADRTISMMMRFHMPNNSGFDYAHGIASASFDLPDVDDAGGPTIHIYGREGEIQVWGPVHRAQSIKVIPAKDSTKAYTEEYPIPAEGHGMFWEADEAARRLLAGDLQSETIPWDESVLLLATVDEIRKQAEISYPAKIETTEYVG</sequence>
<dbReference type="EC" id="1.1.1.179" evidence="3"/>
<dbReference type="InterPro" id="IPR055170">
    <property type="entry name" value="GFO_IDH_MocA-like_dom"/>
</dbReference>
<keyword evidence="2" id="KW-0560">Oxidoreductase</keyword>
<comment type="catalytic activity">
    <reaction evidence="5">
        <text>D-xylose + NADP(+) = D-xylono-1,5-lactone + NADPH + H(+)</text>
        <dbReference type="Rhea" id="RHEA:22000"/>
        <dbReference type="ChEBI" id="CHEBI:15378"/>
        <dbReference type="ChEBI" id="CHEBI:15867"/>
        <dbReference type="ChEBI" id="CHEBI:53455"/>
        <dbReference type="ChEBI" id="CHEBI:57783"/>
        <dbReference type="ChEBI" id="CHEBI:58349"/>
        <dbReference type="EC" id="1.1.1.179"/>
    </reaction>
</comment>
<dbReference type="Proteomes" id="UP001160390">
    <property type="component" value="Unassembled WGS sequence"/>
</dbReference>
<dbReference type="SUPFAM" id="SSF51735">
    <property type="entry name" value="NAD(P)-binding Rossmann-fold domains"/>
    <property type="match status" value="1"/>
</dbReference>
<protein>
    <recommendedName>
        <fullName evidence="3">D-xylose 1-dehydrogenase (NADP(+), D-xylono-1,5-lactone-forming)</fullName>
        <ecNumber evidence="3">1.1.1.179</ecNumber>
    </recommendedName>
    <alternativeName>
        <fullName evidence="4">D-xylose-NADP dehydrogenase</fullName>
    </alternativeName>
</protein>
<evidence type="ECO:0000256" key="2">
    <source>
        <dbReference type="ARBA" id="ARBA00023002"/>
    </source>
</evidence>
<name>A0AA35MAH0_9HYPO</name>
<organism evidence="8 9">
    <name type="scientific">Clonostachys chloroleuca</name>
    <dbReference type="NCBI Taxonomy" id="1926264"/>
    <lineage>
        <taxon>Eukaryota</taxon>
        <taxon>Fungi</taxon>
        <taxon>Dikarya</taxon>
        <taxon>Ascomycota</taxon>
        <taxon>Pezizomycotina</taxon>
        <taxon>Sordariomycetes</taxon>
        <taxon>Hypocreomycetidae</taxon>
        <taxon>Hypocreales</taxon>
        <taxon>Bionectriaceae</taxon>
        <taxon>Clonostachys</taxon>
    </lineage>
</organism>
<evidence type="ECO:0000256" key="4">
    <source>
        <dbReference type="ARBA" id="ARBA00042988"/>
    </source>
</evidence>
<comment type="caution">
    <text evidence="8">The sequence shown here is derived from an EMBL/GenBank/DDBJ whole genome shotgun (WGS) entry which is preliminary data.</text>
</comment>
<gene>
    <name evidence="8" type="ORF">CCHLO57077_00000048</name>
</gene>
<evidence type="ECO:0000313" key="8">
    <source>
        <dbReference type="EMBL" id="CAI6092989.1"/>
    </source>
</evidence>
<reference evidence="8" key="1">
    <citation type="submission" date="2023-01" db="EMBL/GenBank/DDBJ databases">
        <authorList>
            <person name="Piombo E."/>
        </authorList>
    </citation>
    <scope>NUCLEOTIDE SEQUENCE</scope>
</reference>
<feature type="domain" description="Gfo/Idh/MocA-like oxidoreductase N-terminal" evidence="6">
    <location>
        <begin position="42"/>
        <end position="141"/>
    </location>
</feature>
<dbReference type="EMBL" id="CABFNP030001245">
    <property type="protein sequence ID" value="CAI6092989.1"/>
    <property type="molecule type" value="Genomic_DNA"/>
</dbReference>